<proteinExistence type="predicted"/>
<sequence length="221" mass="25378">MYSKILVAEDLKSITDGIHTLLEELNIPITEQVQYCDDAFLKIKKSVLDGEPYELLITDLSFKKDHRNEKYTSGEELVEAVKSEYPSVKVIVYSIDDRIQKIRRLFEKFEIDGYVCKGRKGIQELKDAIFLTYNGKQYISDQVSQALRNTNSVNIDDFDIILLSYLAKGHIQDEISQLLKNQNITPNSLSTIEKRINKMKNIMDVQNTVHLIAVSKDMGLI</sequence>
<feature type="domain" description="Response regulatory" evidence="2">
    <location>
        <begin position="4"/>
        <end position="132"/>
    </location>
</feature>
<dbReference type="EMBL" id="BRVO01000002">
    <property type="protein sequence ID" value="GLB49473.1"/>
    <property type="molecule type" value="Genomic_DNA"/>
</dbReference>
<evidence type="ECO:0000313" key="3">
    <source>
        <dbReference type="EMBL" id="GLB49473.1"/>
    </source>
</evidence>
<dbReference type="Gene3D" id="3.40.50.2300">
    <property type="match status" value="1"/>
</dbReference>
<accession>A0ABQ5MJC2</accession>
<dbReference type="RefSeq" id="WP_281765106.1">
    <property type="nucleotide sequence ID" value="NZ_BRVO01000002.1"/>
</dbReference>
<dbReference type="SUPFAM" id="SSF52172">
    <property type="entry name" value="CheY-like"/>
    <property type="match status" value="1"/>
</dbReference>
<dbReference type="PROSITE" id="PS50110">
    <property type="entry name" value="RESPONSE_REGULATORY"/>
    <property type="match status" value="1"/>
</dbReference>
<evidence type="ECO:0000259" key="2">
    <source>
        <dbReference type="PROSITE" id="PS50110"/>
    </source>
</evidence>
<reference evidence="3" key="1">
    <citation type="submission" date="2022-07" db="EMBL/GenBank/DDBJ databases">
        <title>Taxonomy of Novel Oxalotrophic and Methylotrophic Bacteria.</title>
        <authorList>
            <person name="Sahin N."/>
            <person name="Tani A."/>
        </authorList>
    </citation>
    <scope>NUCLEOTIDE SEQUENCE</scope>
    <source>
        <strain evidence="3">Y10</strain>
    </source>
</reference>
<feature type="modified residue" description="4-aspartylphosphate" evidence="1">
    <location>
        <position position="59"/>
    </location>
</feature>
<dbReference type="InterPro" id="IPR011006">
    <property type="entry name" value="CheY-like_superfamily"/>
</dbReference>
<dbReference type="InterPro" id="IPR001789">
    <property type="entry name" value="Sig_transdc_resp-reg_receiver"/>
</dbReference>
<keyword evidence="1" id="KW-0597">Phosphoprotein</keyword>
<organism evidence="3 4">
    <name type="scientific">Neptunitalea lumnitzerae</name>
    <dbReference type="NCBI Taxonomy" id="2965509"/>
    <lineage>
        <taxon>Bacteria</taxon>
        <taxon>Pseudomonadati</taxon>
        <taxon>Bacteroidota</taxon>
        <taxon>Flavobacteriia</taxon>
        <taxon>Flavobacteriales</taxon>
        <taxon>Flavobacteriaceae</taxon>
        <taxon>Neptunitalea</taxon>
    </lineage>
</organism>
<keyword evidence="4" id="KW-1185">Reference proteome</keyword>
<evidence type="ECO:0000313" key="4">
    <source>
        <dbReference type="Proteomes" id="UP001143543"/>
    </source>
</evidence>
<protein>
    <recommendedName>
        <fullName evidence="2">Response regulatory domain-containing protein</fullName>
    </recommendedName>
</protein>
<dbReference type="Proteomes" id="UP001143543">
    <property type="component" value="Unassembled WGS sequence"/>
</dbReference>
<gene>
    <name evidence="3" type="ORF">Y10_18410</name>
</gene>
<evidence type="ECO:0000256" key="1">
    <source>
        <dbReference type="PROSITE-ProRule" id="PRU00169"/>
    </source>
</evidence>
<comment type="caution">
    <text evidence="3">The sequence shown here is derived from an EMBL/GenBank/DDBJ whole genome shotgun (WGS) entry which is preliminary data.</text>
</comment>
<name>A0ABQ5MJC2_9FLAO</name>